<evidence type="ECO:0000313" key="2">
    <source>
        <dbReference type="Proteomes" id="UP000239590"/>
    </source>
</evidence>
<keyword evidence="1" id="KW-0808">Transferase</keyword>
<reference evidence="2" key="1">
    <citation type="submission" date="2018-02" db="EMBL/GenBank/DDBJ databases">
        <title>Genome sequencing of Solimonas sp. HR-BB.</title>
        <authorList>
            <person name="Lee Y."/>
            <person name="Jeon C.O."/>
        </authorList>
    </citation>
    <scope>NUCLEOTIDE SEQUENCE [LARGE SCALE GENOMIC DNA]</scope>
    <source>
        <strain evidence="2">HR-U</strain>
    </source>
</reference>
<dbReference type="Gene3D" id="3.90.550.10">
    <property type="entry name" value="Spore Coat Polysaccharide Biosynthesis Protein SpsA, Chain A"/>
    <property type="match status" value="1"/>
</dbReference>
<comment type="caution">
    <text evidence="1">The sequence shown here is derived from an EMBL/GenBank/DDBJ whole genome shotgun (WGS) entry which is preliminary data.</text>
</comment>
<accession>A0A2S7IQY7</accession>
<dbReference type="EMBL" id="PTRA01000001">
    <property type="protein sequence ID" value="PQA60086.1"/>
    <property type="molecule type" value="Genomic_DNA"/>
</dbReference>
<dbReference type="GO" id="GO:0016740">
    <property type="term" value="F:transferase activity"/>
    <property type="evidence" value="ECO:0007669"/>
    <property type="project" value="UniProtKB-KW"/>
</dbReference>
<sequence length="329" mass="39427">MKTLAFTICSINYLAQARTLGESLAVTNPDIHYVIGLVDRLEGVAFESDKIPSFELLELHRIHIPNREWMEKNYDITELNTAVKPLFFQHFYKQYPDYQNFIYFDPDIIVFTRLTYLLDRLQEHQFVLTPHTLSPFPDTCMPNECDLLNTGTFNLGFIALRKTDQTQQFINWWAEKLAYQAYNDICNGLFTDQKWINYVPHYFDGVYISRHPGHNVAYWNLHERQFTYRDGQWLINDNWPLQFFHFSGYSPTSPDSISRYQNRFTFEDRPDVRPLFDYYAERMNANFNAYYRLFPCVYVRPKKLIRLLRVRKALRMPFEKVAHWLNPQA</sequence>
<dbReference type="RefSeq" id="WP_104712038.1">
    <property type="nucleotide sequence ID" value="NZ_PTRA01000001.1"/>
</dbReference>
<protein>
    <submittedName>
        <fullName evidence="1">Glycosyl transferase</fullName>
    </submittedName>
</protein>
<dbReference type="InterPro" id="IPR029044">
    <property type="entry name" value="Nucleotide-diphossugar_trans"/>
</dbReference>
<name>A0A2S7IQY7_9BACT</name>
<organism evidence="1 2">
    <name type="scientific">Siphonobacter curvatus</name>
    <dbReference type="NCBI Taxonomy" id="2094562"/>
    <lineage>
        <taxon>Bacteria</taxon>
        <taxon>Pseudomonadati</taxon>
        <taxon>Bacteroidota</taxon>
        <taxon>Cytophagia</taxon>
        <taxon>Cytophagales</taxon>
        <taxon>Cytophagaceae</taxon>
        <taxon>Siphonobacter</taxon>
    </lineage>
</organism>
<dbReference type="OrthoDB" id="186344at2"/>
<evidence type="ECO:0000313" key="1">
    <source>
        <dbReference type="EMBL" id="PQA60086.1"/>
    </source>
</evidence>
<dbReference type="AlphaFoldDB" id="A0A2S7IQY7"/>
<gene>
    <name evidence="1" type="ORF">C5O19_10855</name>
</gene>
<proteinExistence type="predicted"/>
<keyword evidence="2" id="KW-1185">Reference proteome</keyword>
<dbReference type="SUPFAM" id="SSF53448">
    <property type="entry name" value="Nucleotide-diphospho-sugar transferases"/>
    <property type="match status" value="1"/>
</dbReference>
<dbReference type="Proteomes" id="UP000239590">
    <property type="component" value="Unassembled WGS sequence"/>
</dbReference>